<dbReference type="STRING" id="1886670.PTI45_01001"/>
<dbReference type="SUPFAM" id="SSF53807">
    <property type="entry name" value="Helical backbone' metal receptor"/>
    <property type="match status" value="1"/>
</dbReference>
<dbReference type="GO" id="GO:1901678">
    <property type="term" value="P:iron coordination entity transport"/>
    <property type="evidence" value="ECO:0007669"/>
    <property type="project" value="UniProtKB-ARBA"/>
</dbReference>
<dbReference type="RefSeq" id="WP_069326453.1">
    <property type="nucleotide sequence ID" value="NZ_MDER01000030.1"/>
</dbReference>
<dbReference type="GO" id="GO:0030288">
    <property type="term" value="C:outer membrane-bounded periplasmic space"/>
    <property type="evidence" value="ECO:0007669"/>
    <property type="project" value="TreeGrafter"/>
</dbReference>
<dbReference type="PANTHER" id="PTHR30532">
    <property type="entry name" value="IRON III DICITRATE-BINDING PERIPLASMIC PROTEIN"/>
    <property type="match status" value="1"/>
</dbReference>
<evidence type="ECO:0000256" key="1">
    <source>
        <dbReference type="ARBA" id="ARBA00004196"/>
    </source>
</evidence>
<evidence type="ECO:0000313" key="7">
    <source>
        <dbReference type="EMBL" id="ODP29518.1"/>
    </source>
</evidence>
<dbReference type="EMBL" id="MDER01000030">
    <property type="protein sequence ID" value="ODP29518.1"/>
    <property type="molecule type" value="Genomic_DNA"/>
</dbReference>
<evidence type="ECO:0000259" key="6">
    <source>
        <dbReference type="PROSITE" id="PS50983"/>
    </source>
</evidence>
<dbReference type="PROSITE" id="PS51257">
    <property type="entry name" value="PROKAR_LIPOPROTEIN"/>
    <property type="match status" value="1"/>
</dbReference>
<dbReference type="InterPro" id="IPR002491">
    <property type="entry name" value="ABC_transptr_periplasmic_BD"/>
</dbReference>
<dbReference type="Gene3D" id="3.40.50.1980">
    <property type="entry name" value="Nitrogenase molybdenum iron protein domain"/>
    <property type="match status" value="2"/>
</dbReference>
<evidence type="ECO:0000256" key="2">
    <source>
        <dbReference type="ARBA" id="ARBA00008814"/>
    </source>
</evidence>
<sequence>MKKWIGITLGICMIWVLSACGSTPAVTETTSTTETAKNKKIASISIFLTGDLMALGIKPAATTTSDYLPITGEQYQGIQYLGFTKEPDMEALIGLQPDEIFIDAEFADKLGLDKLEQIATTHVINLDEGRWQDHLRAIAQIVDRTDNAESFITAYDAKAKEVSALFQKEIDNGKVLAMRVSAKGFRIYGMDRPLGPILFEDLKLNPSPDVTKIDKNWENISKEILPDLDADAIFVLVSSVDEGSDQVFEKLQSDPIWLGLKAVKNQKVYKITEQPWLDYSASGNLQALEQLEKMVSEK</sequence>
<comment type="subcellular location">
    <subcellularLocation>
        <location evidence="1">Cell envelope</location>
    </subcellularLocation>
</comment>
<organism evidence="7 8">
    <name type="scientific">Paenibacillus nuruki</name>
    <dbReference type="NCBI Taxonomy" id="1886670"/>
    <lineage>
        <taxon>Bacteria</taxon>
        <taxon>Bacillati</taxon>
        <taxon>Bacillota</taxon>
        <taxon>Bacilli</taxon>
        <taxon>Bacillales</taxon>
        <taxon>Paenibacillaceae</taxon>
        <taxon>Paenibacillus</taxon>
    </lineage>
</organism>
<dbReference type="Proteomes" id="UP000094578">
    <property type="component" value="Unassembled WGS sequence"/>
</dbReference>
<dbReference type="AlphaFoldDB" id="A0A1E3L6X3"/>
<evidence type="ECO:0000256" key="5">
    <source>
        <dbReference type="SAM" id="SignalP"/>
    </source>
</evidence>
<feature type="domain" description="Fe/B12 periplasmic-binding" evidence="6">
    <location>
        <begin position="40"/>
        <end position="298"/>
    </location>
</feature>
<gene>
    <name evidence="7" type="ORF">PTI45_01001</name>
</gene>
<evidence type="ECO:0000256" key="4">
    <source>
        <dbReference type="ARBA" id="ARBA00022729"/>
    </source>
</evidence>
<keyword evidence="3" id="KW-0813">Transport</keyword>
<keyword evidence="8" id="KW-1185">Reference proteome</keyword>
<dbReference type="PATRIC" id="fig|1886670.3.peg.1023"/>
<dbReference type="InterPro" id="IPR051313">
    <property type="entry name" value="Bact_iron-sidero_bind"/>
</dbReference>
<name>A0A1E3L6X3_9BACL</name>
<comment type="caution">
    <text evidence="7">The sequence shown here is derived from an EMBL/GenBank/DDBJ whole genome shotgun (WGS) entry which is preliminary data.</text>
</comment>
<evidence type="ECO:0000313" key="8">
    <source>
        <dbReference type="Proteomes" id="UP000094578"/>
    </source>
</evidence>
<dbReference type="Pfam" id="PF01497">
    <property type="entry name" value="Peripla_BP_2"/>
    <property type="match status" value="1"/>
</dbReference>
<comment type="similarity">
    <text evidence="2">Belongs to the bacterial solute-binding protein 8 family.</text>
</comment>
<evidence type="ECO:0000256" key="3">
    <source>
        <dbReference type="ARBA" id="ARBA00022448"/>
    </source>
</evidence>
<proteinExistence type="inferred from homology"/>
<dbReference type="PANTHER" id="PTHR30532:SF21">
    <property type="entry name" value="SIDEROPHORE-BINDING LIPOPROTEIN YFIY-RELATED"/>
    <property type="match status" value="1"/>
</dbReference>
<feature type="signal peptide" evidence="5">
    <location>
        <begin position="1"/>
        <end position="27"/>
    </location>
</feature>
<protein>
    <recommendedName>
        <fullName evidence="6">Fe/B12 periplasmic-binding domain-containing protein</fullName>
    </recommendedName>
</protein>
<reference evidence="7 8" key="1">
    <citation type="submission" date="2016-08" db="EMBL/GenBank/DDBJ databases">
        <title>Genome sequencing of Paenibacillus sp. TI45-13ar, isolated from Korean traditional nuruk.</title>
        <authorList>
            <person name="Kim S.-J."/>
        </authorList>
    </citation>
    <scope>NUCLEOTIDE SEQUENCE [LARGE SCALE GENOMIC DNA]</scope>
    <source>
        <strain evidence="7 8">TI45-13ar</strain>
    </source>
</reference>
<dbReference type="PROSITE" id="PS50983">
    <property type="entry name" value="FE_B12_PBP"/>
    <property type="match status" value="1"/>
</dbReference>
<feature type="chain" id="PRO_5009131476" description="Fe/B12 periplasmic-binding domain-containing protein" evidence="5">
    <location>
        <begin position="28"/>
        <end position="298"/>
    </location>
</feature>
<accession>A0A1E3L6X3</accession>
<keyword evidence="4 5" id="KW-0732">Signal</keyword>